<name>Q0B2Z0_BURCM</name>
<dbReference type="eggNOG" id="COG2823">
    <property type="taxonomic scope" value="Bacteria"/>
</dbReference>
<dbReference type="Proteomes" id="UP000000662">
    <property type="component" value="Chromosome 3"/>
</dbReference>
<dbReference type="EMBL" id="CP000442">
    <property type="protein sequence ID" value="ABI91483.1"/>
    <property type="molecule type" value="Genomic_DNA"/>
</dbReference>
<dbReference type="PANTHER" id="PTHR34606">
    <property type="entry name" value="BON DOMAIN-CONTAINING PROTEIN"/>
    <property type="match status" value="1"/>
</dbReference>
<reference evidence="1" key="1">
    <citation type="submission" date="2006-08" db="EMBL/GenBank/DDBJ databases">
        <title>Complete sequence of Chromosome 3 of Burkholderia cepacia AMMD.</title>
        <authorList>
            <consortium name="US DOE Joint Genome Institute"/>
            <person name="Copeland A."/>
            <person name="Lucas S."/>
            <person name="Lapidus A."/>
            <person name="Barry K."/>
            <person name="Detter J.C."/>
            <person name="Glavina del Rio T."/>
            <person name="Hammon N."/>
            <person name="Israni S."/>
            <person name="Pitluck S."/>
            <person name="Bruce D."/>
            <person name="Chain P."/>
            <person name="Malfatti S."/>
            <person name="Shin M."/>
            <person name="Vergez L."/>
            <person name="Schmutz J."/>
            <person name="Larimer F."/>
            <person name="Land M."/>
            <person name="Hauser L."/>
            <person name="Kyrpides N."/>
            <person name="Kim E."/>
            <person name="Parke J."/>
            <person name="Coenye T."/>
            <person name="Konstantinidis K."/>
            <person name="Ramette A."/>
            <person name="Tiedje J."/>
            <person name="Richardson P."/>
        </authorList>
    </citation>
    <scope>NUCLEOTIDE SEQUENCE</scope>
    <source>
        <strain evidence="1">AMMD</strain>
    </source>
</reference>
<dbReference type="RefSeq" id="WP_011660826.1">
    <property type="nucleotide sequence ID" value="NC_008392.1"/>
</dbReference>
<dbReference type="SMART" id="SM00749">
    <property type="entry name" value="BON"/>
    <property type="match status" value="1"/>
</dbReference>
<sequence>MKISTRIPCIAVVVMLAALSDCASAQPVAAEAAPSSATGTKAAASDVKAARAANRKLAHRVENALARTRGLNSARIIVTVRGGHVTLSGAVNYNKQITFAVEAARKVEGVIDVDNRIRVSGASL</sequence>
<dbReference type="AlphaFoldDB" id="Q0B2Z0"/>
<dbReference type="Gene3D" id="3.30.1340.30">
    <property type="match status" value="1"/>
</dbReference>
<proteinExistence type="predicted"/>
<dbReference type="Pfam" id="PF04972">
    <property type="entry name" value="BON"/>
    <property type="match status" value="1"/>
</dbReference>
<evidence type="ECO:0000313" key="1">
    <source>
        <dbReference type="EMBL" id="ABI91483.1"/>
    </source>
</evidence>
<dbReference type="PATRIC" id="fig|339670.21.peg.6897"/>
<protein>
    <submittedName>
        <fullName evidence="1">Transport-associated protein</fullName>
    </submittedName>
</protein>
<dbReference type="GeneID" id="93089247"/>
<gene>
    <name evidence="1" type="ordered locus">Bamb_5938</name>
</gene>
<organism evidence="1 2">
    <name type="scientific">Burkholderia ambifaria (strain ATCC BAA-244 / DSM 16087 / CCUG 44356 / LMG 19182 / AMMD)</name>
    <name type="common">Burkholderia cepacia (strain AMMD)</name>
    <dbReference type="NCBI Taxonomy" id="339670"/>
    <lineage>
        <taxon>Bacteria</taxon>
        <taxon>Pseudomonadati</taxon>
        <taxon>Pseudomonadota</taxon>
        <taxon>Betaproteobacteria</taxon>
        <taxon>Burkholderiales</taxon>
        <taxon>Burkholderiaceae</taxon>
        <taxon>Burkholderia</taxon>
        <taxon>Burkholderia cepacia complex</taxon>
    </lineage>
</organism>
<keyword evidence="2" id="KW-1185">Reference proteome</keyword>
<dbReference type="KEGG" id="bam:Bamb_5938"/>
<evidence type="ECO:0000313" key="2">
    <source>
        <dbReference type="Proteomes" id="UP000000662"/>
    </source>
</evidence>
<dbReference type="InterPro" id="IPR014004">
    <property type="entry name" value="Transpt-assoc_nodulatn_dom_bac"/>
</dbReference>
<dbReference type="InterPro" id="IPR007055">
    <property type="entry name" value="BON_dom"/>
</dbReference>
<dbReference type="PROSITE" id="PS50914">
    <property type="entry name" value="BON"/>
    <property type="match status" value="1"/>
</dbReference>
<dbReference type="PANTHER" id="PTHR34606:SF15">
    <property type="entry name" value="BON DOMAIN-CONTAINING PROTEIN"/>
    <property type="match status" value="1"/>
</dbReference>
<accession>Q0B2Z0</accession>
<dbReference type="InterPro" id="IPR051686">
    <property type="entry name" value="Lipoprotein_DolP"/>
</dbReference>